<dbReference type="GO" id="GO:0004806">
    <property type="term" value="F:triacylglycerol lipase activity"/>
    <property type="evidence" value="ECO:0007669"/>
    <property type="project" value="TreeGrafter"/>
</dbReference>
<protein>
    <recommendedName>
        <fullName evidence="1">Alpha/beta hydrolase fold-3 domain-containing protein</fullName>
    </recommendedName>
</protein>
<dbReference type="OrthoDB" id="9815425at2"/>
<gene>
    <name evidence="2" type="ORF">BRYFOR_07421</name>
</gene>
<dbReference type="InterPro" id="IPR029058">
    <property type="entry name" value="AB_hydrolase_fold"/>
</dbReference>
<feature type="domain" description="Alpha/beta hydrolase fold-3" evidence="1">
    <location>
        <begin position="76"/>
        <end position="276"/>
    </location>
</feature>
<dbReference type="AlphaFoldDB" id="C6LFL8"/>
<dbReference type="STRING" id="168384.SAMN05660368_02073"/>
<accession>C6LFL8</accession>
<name>C6LFL8_9FIRM</name>
<dbReference type="PANTHER" id="PTHR23025">
    <property type="entry name" value="TRIACYLGLYCEROL LIPASE"/>
    <property type="match status" value="1"/>
</dbReference>
<reference evidence="2" key="1">
    <citation type="submission" date="2009-07" db="EMBL/GenBank/DDBJ databases">
        <authorList>
            <person name="Weinstock G."/>
            <person name="Sodergren E."/>
            <person name="Clifton S."/>
            <person name="Fulton L."/>
            <person name="Fulton B."/>
            <person name="Courtney L."/>
            <person name="Fronick C."/>
            <person name="Harrison M."/>
            <person name="Strong C."/>
            <person name="Farmer C."/>
            <person name="Delahaunty K."/>
            <person name="Markovic C."/>
            <person name="Hall O."/>
            <person name="Minx P."/>
            <person name="Tomlinson C."/>
            <person name="Mitreva M."/>
            <person name="Nelson J."/>
            <person name="Hou S."/>
            <person name="Wollam A."/>
            <person name="Pepin K.H."/>
            <person name="Johnson M."/>
            <person name="Bhonagiri V."/>
            <person name="Nash W.E."/>
            <person name="Warren W."/>
            <person name="Chinwalla A."/>
            <person name="Mardis E.R."/>
            <person name="Wilson R.K."/>
        </authorList>
    </citation>
    <scope>NUCLEOTIDE SEQUENCE [LARGE SCALE GENOMIC DNA]</scope>
    <source>
        <strain evidence="2">DSM 14469</strain>
    </source>
</reference>
<keyword evidence="3" id="KW-1185">Reference proteome</keyword>
<dbReference type="GO" id="GO:0019433">
    <property type="term" value="P:triglyceride catabolic process"/>
    <property type="evidence" value="ECO:0007669"/>
    <property type="project" value="TreeGrafter"/>
</dbReference>
<dbReference type="Proteomes" id="UP000005561">
    <property type="component" value="Unassembled WGS sequence"/>
</dbReference>
<dbReference type="PANTHER" id="PTHR23025:SF3">
    <property type="entry name" value="HORMONE-SENSITIVE LIPASE"/>
    <property type="match status" value="1"/>
</dbReference>
<dbReference type="RefSeq" id="WP_006862212.1">
    <property type="nucleotide sequence ID" value="NZ_ACCL02000010.1"/>
</dbReference>
<evidence type="ECO:0000313" key="3">
    <source>
        <dbReference type="Proteomes" id="UP000005561"/>
    </source>
</evidence>
<dbReference type="Gene3D" id="3.40.50.1820">
    <property type="entry name" value="alpha/beta hydrolase"/>
    <property type="match status" value="1"/>
</dbReference>
<dbReference type="eggNOG" id="COG0657">
    <property type="taxonomic scope" value="Bacteria"/>
</dbReference>
<evidence type="ECO:0000313" key="2">
    <source>
        <dbReference type="EMBL" id="EET60603.1"/>
    </source>
</evidence>
<proteinExistence type="predicted"/>
<dbReference type="EMBL" id="ACCL02000010">
    <property type="protein sequence ID" value="EET60603.1"/>
    <property type="molecule type" value="Genomic_DNA"/>
</dbReference>
<sequence>MSSIQMEAVRMATAAMTNEGLPSFDEDINPEKLRAAVETAQAAMPLQEGVTYEETTLGGMEAELSMPSYAREDALILYIHGGGLVCGNARTSRGYAGMLAGESRIPVYAFSYGLAPENPYPAAVEECFKAYCEALEKHPDIPVFLIGESGGALLSIATALKIRDEKIRMPAGVIAYSPVIDMSGTLDHSNYGWDENTVTAAGLKSLAKLYCPDESRRKEPYASPLFADYKDYCPLYVVWDRGETLAVDGEELVRLAMEARVPVEYDRYEGCFHAFAPVGRNTPESSKLLDDTIAFIYRHIHDQKLDFEE</sequence>
<dbReference type="GO" id="GO:0005829">
    <property type="term" value="C:cytosol"/>
    <property type="evidence" value="ECO:0007669"/>
    <property type="project" value="TreeGrafter"/>
</dbReference>
<dbReference type="InterPro" id="IPR013094">
    <property type="entry name" value="AB_hydrolase_3"/>
</dbReference>
<organism evidence="2 3">
    <name type="scientific">Marvinbryantia formatexigens DSM 14469</name>
    <dbReference type="NCBI Taxonomy" id="478749"/>
    <lineage>
        <taxon>Bacteria</taxon>
        <taxon>Bacillati</taxon>
        <taxon>Bacillota</taxon>
        <taxon>Clostridia</taxon>
        <taxon>Lachnospirales</taxon>
        <taxon>Lachnospiraceae</taxon>
        <taxon>Marvinbryantia</taxon>
    </lineage>
</organism>
<dbReference type="GO" id="GO:0004771">
    <property type="term" value="F:sterol ester esterase activity"/>
    <property type="evidence" value="ECO:0007669"/>
    <property type="project" value="TreeGrafter"/>
</dbReference>
<comment type="caution">
    <text evidence="2">The sequence shown here is derived from an EMBL/GenBank/DDBJ whole genome shotgun (WGS) entry which is preliminary data.</text>
</comment>
<dbReference type="Pfam" id="PF07859">
    <property type="entry name" value="Abhydrolase_3"/>
    <property type="match status" value="1"/>
</dbReference>
<dbReference type="SUPFAM" id="SSF53474">
    <property type="entry name" value="alpha/beta-Hydrolases"/>
    <property type="match status" value="1"/>
</dbReference>
<evidence type="ECO:0000259" key="1">
    <source>
        <dbReference type="Pfam" id="PF07859"/>
    </source>
</evidence>